<evidence type="ECO:0000256" key="6">
    <source>
        <dbReference type="ARBA" id="ARBA00022777"/>
    </source>
</evidence>
<gene>
    <name evidence="10" type="ORF">SHERM_25035</name>
</gene>
<dbReference type="Pfam" id="PF00334">
    <property type="entry name" value="NDK"/>
    <property type="match status" value="1"/>
</dbReference>
<dbReference type="PANTHER" id="PTHR46161">
    <property type="entry name" value="NUCLEOSIDE DIPHOSPHATE KINASE"/>
    <property type="match status" value="1"/>
</dbReference>
<dbReference type="SMART" id="SM00562">
    <property type="entry name" value="NDK"/>
    <property type="match status" value="1"/>
</dbReference>
<evidence type="ECO:0000256" key="2">
    <source>
        <dbReference type="ARBA" id="ARBA00000937"/>
    </source>
</evidence>
<evidence type="ECO:0000313" key="10">
    <source>
        <dbReference type="EMBL" id="CAA0829463.1"/>
    </source>
</evidence>
<evidence type="ECO:0000256" key="7">
    <source>
        <dbReference type="ARBA" id="ARBA00022840"/>
    </source>
</evidence>
<dbReference type="AlphaFoldDB" id="A0A9N7NFA7"/>
<evidence type="ECO:0000256" key="8">
    <source>
        <dbReference type="PROSITE-ProRule" id="PRU00706"/>
    </source>
</evidence>
<sequence>MFDIIKKTILDAGFSLINEIELQLDENMGKSVFIEHSSWRFFSRLVRYMSKGPELLMVLEKANAIADLRALNGLTDARKLIRNLDSPQSADGEYHFSLRSHLQNACGLCALSSVCSHDERDEFYFI</sequence>
<comment type="catalytic activity">
    <reaction evidence="1">
        <text>a 2'-deoxyribonucleoside 5'-diphosphate + ATP = a 2'-deoxyribonucleoside 5'-triphosphate + ADP</text>
        <dbReference type="Rhea" id="RHEA:44640"/>
        <dbReference type="ChEBI" id="CHEBI:30616"/>
        <dbReference type="ChEBI" id="CHEBI:61560"/>
        <dbReference type="ChEBI" id="CHEBI:73316"/>
        <dbReference type="ChEBI" id="CHEBI:456216"/>
        <dbReference type="EC" id="2.7.4.6"/>
    </reaction>
</comment>
<dbReference type="InterPro" id="IPR036850">
    <property type="entry name" value="NDK-like_dom_sf"/>
</dbReference>
<name>A0A9N7NFA7_STRHE</name>
<dbReference type="PANTHER" id="PTHR46161:SF3">
    <property type="entry name" value="NUCLEOSIDE DIPHOSPHATE KINASE DDB_G0292928-RELATED"/>
    <property type="match status" value="1"/>
</dbReference>
<evidence type="ECO:0000256" key="1">
    <source>
        <dbReference type="ARBA" id="ARBA00000082"/>
    </source>
</evidence>
<reference evidence="10" key="1">
    <citation type="submission" date="2019-12" db="EMBL/GenBank/DDBJ databases">
        <authorList>
            <person name="Scholes J."/>
        </authorList>
    </citation>
    <scope>NUCLEOTIDE SEQUENCE</scope>
</reference>
<comment type="caution">
    <text evidence="8">Lacks conserved residue(s) required for the propagation of feature annotation.</text>
</comment>
<comment type="catalytic activity">
    <reaction evidence="2">
        <text>a ribonucleoside 5'-diphosphate + ATP = a ribonucleoside 5'-triphosphate + ADP</text>
        <dbReference type="Rhea" id="RHEA:18113"/>
        <dbReference type="ChEBI" id="CHEBI:30616"/>
        <dbReference type="ChEBI" id="CHEBI:57930"/>
        <dbReference type="ChEBI" id="CHEBI:61557"/>
        <dbReference type="ChEBI" id="CHEBI:456216"/>
        <dbReference type="EC" id="2.7.4.6"/>
    </reaction>
</comment>
<evidence type="ECO:0000256" key="3">
    <source>
        <dbReference type="ARBA" id="ARBA00008142"/>
    </source>
</evidence>
<comment type="similarity">
    <text evidence="3 8">Belongs to the NDK family.</text>
</comment>
<keyword evidence="11" id="KW-1185">Reference proteome</keyword>
<evidence type="ECO:0000259" key="9">
    <source>
        <dbReference type="SMART" id="SM00562"/>
    </source>
</evidence>
<dbReference type="EMBL" id="CACSLK010027773">
    <property type="protein sequence ID" value="CAA0829463.1"/>
    <property type="molecule type" value="Genomic_DNA"/>
</dbReference>
<dbReference type="GO" id="GO:0004550">
    <property type="term" value="F:nucleoside diphosphate kinase activity"/>
    <property type="evidence" value="ECO:0007669"/>
    <property type="project" value="UniProtKB-EC"/>
</dbReference>
<evidence type="ECO:0000256" key="5">
    <source>
        <dbReference type="ARBA" id="ARBA00022741"/>
    </source>
</evidence>
<proteinExistence type="inferred from homology"/>
<dbReference type="Proteomes" id="UP001153555">
    <property type="component" value="Unassembled WGS sequence"/>
</dbReference>
<feature type="domain" description="Nucleoside diphosphate kinase-like" evidence="9">
    <location>
        <begin position="3"/>
        <end position="103"/>
    </location>
</feature>
<keyword evidence="4" id="KW-0808">Transferase</keyword>
<dbReference type="InterPro" id="IPR034907">
    <property type="entry name" value="NDK-like_dom"/>
</dbReference>
<keyword evidence="6 10" id="KW-0418">Kinase</keyword>
<keyword evidence="7" id="KW-0067">ATP-binding</keyword>
<dbReference type="Gene3D" id="3.30.70.141">
    <property type="entry name" value="Nucleoside diphosphate kinase-like domain"/>
    <property type="match status" value="1"/>
</dbReference>
<dbReference type="OrthoDB" id="2162449at2759"/>
<dbReference type="GO" id="GO:0005524">
    <property type="term" value="F:ATP binding"/>
    <property type="evidence" value="ECO:0007669"/>
    <property type="project" value="UniProtKB-KW"/>
</dbReference>
<evidence type="ECO:0000313" key="11">
    <source>
        <dbReference type="Proteomes" id="UP001153555"/>
    </source>
</evidence>
<comment type="caution">
    <text evidence="10">The sequence shown here is derived from an EMBL/GenBank/DDBJ whole genome shotgun (WGS) entry which is preliminary data.</text>
</comment>
<evidence type="ECO:0000256" key="4">
    <source>
        <dbReference type="ARBA" id="ARBA00022679"/>
    </source>
</evidence>
<accession>A0A9N7NFA7</accession>
<protein>
    <submittedName>
        <fullName evidence="10">Probable nucleoside diphosphate kinase 5</fullName>
    </submittedName>
</protein>
<dbReference type="SUPFAM" id="SSF54919">
    <property type="entry name" value="Nucleoside diphosphate kinase, NDK"/>
    <property type="match status" value="1"/>
</dbReference>
<dbReference type="PROSITE" id="PS51374">
    <property type="entry name" value="NDPK_LIKE"/>
    <property type="match status" value="1"/>
</dbReference>
<keyword evidence="5" id="KW-0547">Nucleotide-binding</keyword>
<organism evidence="10 11">
    <name type="scientific">Striga hermonthica</name>
    <name type="common">Purple witchweed</name>
    <name type="synonym">Buchnera hermonthica</name>
    <dbReference type="NCBI Taxonomy" id="68872"/>
    <lineage>
        <taxon>Eukaryota</taxon>
        <taxon>Viridiplantae</taxon>
        <taxon>Streptophyta</taxon>
        <taxon>Embryophyta</taxon>
        <taxon>Tracheophyta</taxon>
        <taxon>Spermatophyta</taxon>
        <taxon>Magnoliopsida</taxon>
        <taxon>eudicotyledons</taxon>
        <taxon>Gunneridae</taxon>
        <taxon>Pentapetalae</taxon>
        <taxon>asterids</taxon>
        <taxon>lamiids</taxon>
        <taxon>Lamiales</taxon>
        <taxon>Orobanchaceae</taxon>
        <taxon>Buchnereae</taxon>
        <taxon>Striga</taxon>
    </lineage>
</organism>